<sequence length="416" mass="43862">MVERRMVGPGGGPGGMQRELDDLASRLGHSVSLDGPDGTVLAHSAQGPDVDPARVAAILTRQVPDAVLAYQRSHGVDRATGPVRVPANPGLGMTARTCLPLWRDGRLVGLLWVLDAEATLDAGALPILRAAGRRIATLLPSPAGPDLTGLLGRLLAGEPGRDIVDLLEELAPRSGSETLQLAAVAPATTDDGERLPARRGTAPQIRSTRGVLGSAWADGHQLVLLGAPRPADDVGELVRRIVDASSAEQLVVGHSDPFRLAGTERPGAAPRVDPARLARLAARAVVAADCAAVDGALPATIGWEGLGAYRWLLRHTSSDSWPVPGPIPDGDRSGPMLRRTLEAYLDRAGDAAATTEALGVHRTTFYYRLERLTAVHGLRLDDGLARTDLHLALKTRRLALARDAFGWTDRLLGHLG</sequence>
<evidence type="ECO:0000313" key="3">
    <source>
        <dbReference type="Proteomes" id="UP000035721"/>
    </source>
</evidence>
<dbReference type="PANTHER" id="PTHR33744:SF17">
    <property type="entry name" value="CONSERVED PROTEIN"/>
    <property type="match status" value="1"/>
</dbReference>
<dbReference type="PANTHER" id="PTHR33744">
    <property type="entry name" value="CARBOHYDRATE DIACID REGULATOR"/>
    <property type="match status" value="1"/>
</dbReference>
<reference evidence="2 3" key="1">
    <citation type="journal article" date="2013" name="ISME J.">
        <title>A metabolic model for members of the genus Tetrasphaera involved in enhanced biological phosphorus removal.</title>
        <authorList>
            <person name="Kristiansen R."/>
            <person name="Nguyen H.T.T."/>
            <person name="Saunders A.M."/>
            <person name="Nielsen J.L."/>
            <person name="Wimmer R."/>
            <person name="Le V.Q."/>
            <person name="McIlroy S.J."/>
            <person name="Petrovski S."/>
            <person name="Seviour R.J."/>
            <person name="Calteau A."/>
            <person name="Nielsen K.L."/>
            <person name="Nielsen P.H."/>
        </authorList>
    </citation>
    <scope>NUCLEOTIDE SEQUENCE [LARGE SCALE GENOMIC DNA]</scope>
    <source>
        <strain evidence="2 3">T1-X7</strain>
    </source>
</reference>
<accession>A0A077LUT7</accession>
<dbReference type="Pfam" id="PF13556">
    <property type="entry name" value="HTH_30"/>
    <property type="match status" value="1"/>
</dbReference>
<dbReference type="InterPro" id="IPR051448">
    <property type="entry name" value="CdaR-like_regulators"/>
</dbReference>
<keyword evidence="3" id="KW-1185">Reference proteome</keyword>
<evidence type="ECO:0000313" key="2">
    <source>
        <dbReference type="EMBL" id="CCH76492.1"/>
    </source>
</evidence>
<feature type="domain" description="PucR C-terminal helix-turn-helix" evidence="1">
    <location>
        <begin position="337"/>
        <end position="394"/>
    </location>
</feature>
<gene>
    <name evidence="2" type="ORF">BN12_130031</name>
</gene>
<dbReference type="InterPro" id="IPR042070">
    <property type="entry name" value="PucR_C-HTH_sf"/>
</dbReference>
<protein>
    <submittedName>
        <fullName evidence="2">Putative transcriptional regulator, PucR family</fullName>
    </submittedName>
</protein>
<dbReference type="AlphaFoldDB" id="A0A077LUT7"/>
<dbReference type="Proteomes" id="UP000035721">
    <property type="component" value="Unassembled WGS sequence"/>
</dbReference>
<dbReference type="RefSeq" id="WP_048549954.1">
    <property type="nucleotide sequence ID" value="NZ_HF570958.1"/>
</dbReference>
<proteinExistence type="predicted"/>
<dbReference type="Gene3D" id="1.10.10.2840">
    <property type="entry name" value="PucR C-terminal helix-turn-helix domain"/>
    <property type="match status" value="1"/>
</dbReference>
<organism evidence="2 3">
    <name type="scientific">Nostocoides japonicum T1-X7</name>
    <dbReference type="NCBI Taxonomy" id="1194083"/>
    <lineage>
        <taxon>Bacteria</taxon>
        <taxon>Bacillati</taxon>
        <taxon>Actinomycetota</taxon>
        <taxon>Actinomycetes</taxon>
        <taxon>Micrococcales</taxon>
        <taxon>Intrasporangiaceae</taxon>
        <taxon>Nostocoides</taxon>
    </lineage>
</organism>
<dbReference type="STRING" id="1194083.BN12_130031"/>
<comment type="caution">
    <text evidence="2">The sequence shown here is derived from an EMBL/GenBank/DDBJ whole genome shotgun (WGS) entry which is preliminary data.</text>
</comment>
<dbReference type="EMBL" id="CAJB01000035">
    <property type="protein sequence ID" value="CCH76492.1"/>
    <property type="molecule type" value="Genomic_DNA"/>
</dbReference>
<dbReference type="InterPro" id="IPR025736">
    <property type="entry name" value="PucR_C-HTH_dom"/>
</dbReference>
<evidence type="ECO:0000259" key="1">
    <source>
        <dbReference type="Pfam" id="PF13556"/>
    </source>
</evidence>
<dbReference type="OrthoDB" id="3505602at2"/>
<name>A0A077LUT7_9MICO</name>